<evidence type="ECO:0000256" key="3">
    <source>
        <dbReference type="ARBA" id="ARBA00010541"/>
    </source>
</evidence>
<dbReference type="OrthoDB" id="9758917at2"/>
<dbReference type="PANTHER" id="PTHR22939">
    <property type="entry name" value="SERINE PROTEASE FAMILY S1C HTRA-RELATED"/>
    <property type="match status" value="1"/>
</dbReference>
<evidence type="ECO:0000256" key="10">
    <source>
        <dbReference type="ARBA" id="ARBA00022801"/>
    </source>
</evidence>
<dbReference type="EMBL" id="CP035913">
    <property type="protein sequence ID" value="QBE65361.1"/>
    <property type="molecule type" value="Genomic_DNA"/>
</dbReference>
<dbReference type="GO" id="GO:0042597">
    <property type="term" value="C:periplasmic space"/>
    <property type="evidence" value="ECO:0007669"/>
    <property type="project" value="UniProtKB-SubCell"/>
</dbReference>
<evidence type="ECO:0000256" key="11">
    <source>
        <dbReference type="ARBA" id="ARBA00022825"/>
    </source>
</evidence>
<evidence type="ECO:0000256" key="5">
    <source>
        <dbReference type="ARBA" id="ARBA00013958"/>
    </source>
</evidence>
<evidence type="ECO:0000256" key="12">
    <source>
        <dbReference type="ARBA" id="ARBA00023016"/>
    </source>
</evidence>
<sequence length="502" mass="52840">MKTNISAGNKTLSALLVSAGILFAPAMTGLAPVHAAPATGAVAGLPDFADMVEKVGPAVVNIRTTERQRMRPPGAEDEEMQEFFRRFFGGQMPTPRREGQQPRGNRQQQQIPQEREVQRGVGSGFIISADGYVLTNAHVVAGADEVYVTLTDKREFKAKVLGSDAGTDVAVLKIDGSRLPVLTMGDSNRIRVGEWVVAIGSPFNLENSVTAGIISAKSRDTGEYLPLIQSDVAVNPGNSGGPLINMRGEVIGINSQIATLSGAYNGISFAIPIDEAMRVADQLKKSGKVTRGRIGVQIGEVTRDVAESLGLKDARGAEVSMVEEGGPAFKAGLRPGDIVTKFNGKDIERSSDLRRLVGNTAPNTRATITVWRQGKAVDLPVTVAELESDQPRGARGEGSKPSGEGAANALGLKVTDLSAAEKKELGVQGGVKVAAAEGVAGGAGIQEDDVLLQLNNSPIIDAKQFNALVSKLDPKRNAVVLVRRGNLARFLTLRPAPAPAPK</sequence>
<dbReference type="InterPro" id="IPR001478">
    <property type="entry name" value="PDZ"/>
</dbReference>
<dbReference type="Proteomes" id="UP000290637">
    <property type="component" value="Chromosome"/>
</dbReference>
<evidence type="ECO:0000256" key="4">
    <source>
        <dbReference type="ARBA" id="ARBA00013035"/>
    </source>
</evidence>
<accession>A0A4P6L1T6</accession>
<evidence type="ECO:0000256" key="2">
    <source>
        <dbReference type="ARBA" id="ARBA00004418"/>
    </source>
</evidence>
<dbReference type="SUPFAM" id="SSF50156">
    <property type="entry name" value="PDZ domain-like"/>
    <property type="match status" value="2"/>
</dbReference>
<keyword evidence="7 17" id="KW-0732">Signal</keyword>
<evidence type="ECO:0000256" key="13">
    <source>
        <dbReference type="ARBA" id="ARBA00032850"/>
    </source>
</evidence>
<feature type="active site" description="Charge relay system" evidence="14">
    <location>
        <position position="138"/>
    </location>
</feature>
<feature type="region of interest" description="Disordered" evidence="16">
    <location>
        <begin position="89"/>
        <end position="116"/>
    </location>
</feature>
<feature type="compositionally biased region" description="Low complexity" evidence="16">
    <location>
        <begin position="101"/>
        <end position="112"/>
    </location>
</feature>
<keyword evidence="9" id="KW-0574">Periplasm</keyword>
<feature type="active site" description="Charge relay system" evidence="14">
    <location>
        <position position="239"/>
    </location>
</feature>
<evidence type="ECO:0000313" key="20">
    <source>
        <dbReference type="Proteomes" id="UP000290637"/>
    </source>
</evidence>
<organism evidence="19 20">
    <name type="scientific">Pseudoduganella lutea</name>
    <dbReference type="NCBI Taxonomy" id="321985"/>
    <lineage>
        <taxon>Bacteria</taxon>
        <taxon>Pseudomonadati</taxon>
        <taxon>Pseudomonadota</taxon>
        <taxon>Betaproteobacteria</taxon>
        <taxon>Burkholderiales</taxon>
        <taxon>Oxalobacteraceae</taxon>
        <taxon>Telluria group</taxon>
        <taxon>Pseudoduganella</taxon>
    </lineage>
</organism>
<evidence type="ECO:0000256" key="6">
    <source>
        <dbReference type="ARBA" id="ARBA00022670"/>
    </source>
</evidence>
<comment type="similarity">
    <text evidence="3">Belongs to the peptidase S1C family.</text>
</comment>
<dbReference type="GO" id="GO:0004252">
    <property type="term" value="F:serine-type endopeptidase activity"/>
    <property type="evidence" value="ECO:0007669"/>
    <property type="project" value="InterPro"/>
</dbReference>
<dbReference type="InterPro" id="IPR001940">
    <property type="entry name" value="Peptidase_S1C"/>
</dbReference>
<evidence type="ECO:0000256" key="7">
    <source>
        <dbReference type="ARBA" id="ARBA00022729"/>
    </source>
</evidence>
<feature type="compositionally biased region" description="Basic and acidic residues" evidence="16">
    <location>
        <begin position="389"/>
        <end position="398"/>
    </location>
</feature>
<dbReference type="Pfam" id="PF13180">
    <property type="entry name" value="PDZ_2"/>
    <property type="match status" value="1"/>
</dbReference>
<dbReference type="InterPro" id="IPR036034">
    <property type="entry name" value="PDZ_sf"/>
</dbReference>
<dbReference type="GO" id="GO:0006508">
    <property type="term" value="P:proteolysis"/>
    <property type="evidence" value="ECO:0007669"/>
    <property type="project" value="UniProtKB-KW"/>
</dbReference>
<name>A0A4P6L1T6_9BURK</name>
<evidence type="ECO:0000256" key="14">
    <source>
        <dbReference type="PIRSR" id="PIRSR611782-1"/>
    </source>
</evidence>
<comment type="catalytic activity">
    <reaction evidence="1">
        <text>Acts on substrates that are at least partially unfolded. The cleavage site P1 residue is normally between a pair of hydrophobic residues, such as Val-|-Val.</text>
        <dbReference type="EC" id="3.4.21.107"/>
    </reaction>
</comment>
<feature type="binding site" evidence="15">
    <location>
        <position position="138"/>
    </location>
    <ligand>
        <name>substrate</name>
    </ligand>
</feature>
<evidence type="ECO:0000256" key="9">
    <source>
        <dbReference type="ARBA" id="ARBA00022764"/>
    </source>
</evidence>
<dbReference type="Gene3D" id="2.40.10.120">
    <property type="match status" value="1"/>
</dbReference>
<evidence type="ECO:0000313" key="19">
    <source>
        <dbReference type="EMBL" id="QBE65361.1"/>
    </source>
</evidence>
<feature type="binding site" evidence="15">
    <location>
        <position position="168"/>
    </location>
    <ligand>
        <name>substrate</name>
    </ligand>
</feature>
<evidence type="ECO:0000256" key="1">
    <source>
        <dbReference type="ARBA" id="ARBA00001772"/>
    </source>
</evidence>
<feature type="signal peptide" evidence="17">
    <location>
        <begin position="1"/>
        <end position="35"/>
    </location>
</feature>
<dbReference type="KEGG" id="plue:EWM63_22155"/>
<keyword evidence="12" id="KW-0346">Stress response</keyword>
<keyword evidence="6 19" id="KW-0645">Protease</keyword>
<dbReference type="InterPro" id="IPR011782">
    <property type="entry name" value="Pept_S1C_Do"/>
</dbReference>
<dbReference type="Pfam" id="PF13365">
    <property type="entry name" value="Trypsin_2"/>
    <property type="match status" value="1"/>
</dbReference>
<dbReference type="Gene3D" id="2.30.42.10">
    <property type="match status" value="2"/>
</dbReference>
<dbReference type="PRINTS" id="PR00834">
    <property type="entry name" value="PROTEASES2C"/>
</dbReference>
<evidence type="ECO:0000256" key="16">
    <source>
        <dbReference type="SAM" id="MobiDB-lite"/>
    </source>
</evidence>
<keyword evidence="11" id="KW-0720">Serine protease</keyword>
<keyword evidence="20" id="KW-1185">Reference proteome</keyword>
<feature type="binding site" evidence="15">
    <location>
        <begin position="237"/>
        <end position="239"/>
    </location>
    <ligand>
        <name>substrate</name>
    </ligand>
</feature>
<dbReference type="AlphaFoldDB" id="A0A4P6L1T6"/>
<dbReference type="RefSeq" id="WP_130188471.1">
    <property type="nucleotide sequence ID" value="NZ_CP035913.1"/>
</dbReference>
<feature type="domain" description="PDZ" evidence="18">
    <location>
        <begin position="288"/>
        <end position="348"/>
    </location>
</feature>
<feature type="chain" id="PRO_5039125572" description="Probable periplasmic serine endoprotease DegP-like" evidence="17">
    <location>
        <begin position="36"/>
        <end position="502"/>
    </location>
</feature>
<dbReference type="SUPFAM" id="SSF50494">
    <property type="entry name" value="Trypsin-like serine proteases"/>
    <property type="match status" value="1"/>
</dbReference>
<dbReference type="NCBIfam" id="TIGR02037">
    <property type="entry name" value="degP_htrA_DO"/>
    <property type="match status" value="1"/>
</dbReference>
<evidence type="ECO:0000256" key="15">
    <source>
        <dbReference type="PIRSR" id="PIRSR611782-2"/>
    </source>
</evidence>
<dbReference type="CDD" id="cd10839">
    <property type="entry name" value="cpPDZ1_DegP-like"/>
    <property type="match status" value="1"/>
</dbReference>
<comment type="subcellular location">
    <subcellularLocation>
        <location evidence="2">Periplasm</location>
    </subcellularLocation>
</comment>
<keyword evidence="10" id="KW-0378">Hydrolase</keyword>
<evidence type="ECO:0000259" key="18">
    <source>
        <dbReference type="PROSITE" id="PS50106"/>
    </source>
</evidence>
<evidence type="ECO:0000256" key="17">
    <source>
        <dbReference type="SAM" id="SignalP"/>
    </source>
</evidence>
<reference evidence="19 20" key="1">
    <citation type="submission" date="2019-02" db="EMBL/GenBank/DDBJ databases">
        <title>Draft Genome Sequences of Six Type Strains of the Genus Massilia.</title>
        <authorList>
            <person name="Miess H."/>
            <person name="Frediansyhah A."/>
            <person name="Gross H."/>
        </authorList>
    </citation>
    <scope>NUCLEOTIDE SEQUENCE [LARGE SCALE GENOMIC DNA]</scope>
    <source>
        <strain evidence="19 20">DSM 17473</strain>
    </source>
</reference>
<dbReference type="InterPro" id="IPR009003">
    <property type="entry name" value="Peptidase_S1_PA"/>
</dbReference>
<dbReference type="PANTHER" id="PTHR22939:SF130">
    <property type="entry name" value="PERIPLASMIC SERINE ENDOPROTEASE DEGP-LIKE-RELATED"/>
    <property type="match status" value="1"/>
</dbReference>
<dbReference type="SMART" id="SM00228">
    <property type="entry name" value="PDZ"/>
    <property type="match status" value="2"/>
</dbReference>
<keyword evidence="8" id="KW-0677">Repeat</keyword>
<dbReference type="EC" id="3.4.21.107" evidence="4"/>
<protein>
    <recommendedName>
        <fullName evidence="5">Probable periplasmic serine endoprotease DegP-like</fullName>
        <ecNumber evidence="4">3.4.21.107</ecNumber>
    </recommendedName>
    <alternativeName>
        <fullName evidence="13">Protease Do</fullName>
    </alternativeName>
</protein>
<proteinExistence type="inferred from homology"/>
<feature type="region of interest" description="Disordered" evidence="16">
    <location>
        <begin position="385"/>
        <end position="407"/>
    </location>
</feature>
<feature type="active site" description="Charge relay system" evidence="14">
    <location>
        <position position="168"/>
    </location>
</feature>
<gene>
    <name evidence="19" type="ORF">EWM63_22155</name>
</gene>
<dbReference type="PROSITE" id="PS50106">
    <property type="entry name" value="PDZ"/>
    <property type="match status" value="1"/>
</dbReference>
<evidence type="ECO:0000256" key="8">
    <source>
        <dbReference type="ARBA" id="ARBA00022737"/>
    </source>
</evidence>